<organism evidence="1">
    <name type="scientific">Anguilla anguilla</name>
    <name type="common">European freshwater eel</name>
    <name type="synonym">Muraena anguilla</name>
    <dbReference type="NCBI Taxonomy" id="7936"/>
    <lineage>
        <taxon>Eukaryota</taxon>
        <taxon>Metazoa</taxon>
        <taxon>Chordata</taxon>
        <taxon>Craniata</taxon>
        <taxon>Vertebrata</taxon>
        <taxon>Euteleostomi</taxon>
        <taxon>Actinopterygii</taxon>
        <taxon>Neopterygii</taxon>
        <taxon>Teleostei</taxon>
        <taxon>Anguilliformes</taxon>
        <taxon>Anguillidae</taxon>
        <taxon>Anguilla</taxon>
    </lineage>
</organism>
<reference evidence="1" key="2">
    <citation type="journal article" date="2015" name="Fish Shellfish Immunol.">
        <title>Early steps in the European eel (Anguilla anguilla)-Vibrio vulnificus interaction in the gills: Role of the RtxA13 toxin.</title>
        <authorList>
            <person name="Callol A."/>
            <person name="Pajuelo D."/>
            <person name="Ebbesson L."/>
            <person name="Teles M."/>
            <person name="MacKenzie S."/>
            <person name="Amaro C."/>
        </authorList>
    </citation>
    <scope>NUCLEOTIDE SEQUENCE</scope>
</reference>
<dbReference type="AlphaFoldDB" id="A0A0E9SSS1"/>
<protein>
    <submittedName>
        <fullName evidence="1">Uncharacterized protein</fullName>
    </submittedName>
</protein>
<accession>A0A0E9SSS1</accession>
<reference evidence="1" key="1">
    <citation type="submission" date="2014-11" db="EMBL/GenBank/DDBJ databases">
        <authorList>
            <person name="Amaro Gonzalez C."/>
        </authorList>
    </citation>
    <scope>NUCLEOTIDE SEQUENCE</scope>
</reference>
<proteinExistence type="predicted"/>
<evidence type="ECO:0000313" key="1">
    <source>
        <dbReference type="EMBL" id="JAH43583.1"/>
    </source>
</evidence>
<name>A0A0E9SSS1_ANGAN</name>
<sequence>MLNSSHFLPALRMLPFYSRGVLL</sequence>
<dbReference type="EMBL" id="GBXM01064994">
    <property type="protein sequence ID" value="JAH43583.1"/>
    <property type="molecule type" value="Transcribed_RNA"/>
</dbReference>